<evidence type="ECO:0000313" key="3">
    <source>
        <dbReference type="Proteomes" id="UP001295794"/>
    </source>
</evidence>
<proteinExistence type="predicted"/>
<feature type="compositionally biased region" description="Low complexity" evidence="1">
    <location>
        <begin position="425"/>
        <end position="464"/>
    </location>
</feature>
<feature type="compositionally biased region" description="Basic and acidic residues" evidence="1">
    <location>
        <begin position="10"/>
        <end position="23"/>
    </location>
</feature>
<feature type="compositionally biased region" description="Low complexity" evidence="1">
    <location>
        <begin position="365"/>
        <end position="375"/>
    </location>
</feature>
<feature type="compositionally biased region" description="Polar residues" evidence="1">
    <location>
        <begin position="592"/>
        <end position="605"/>
    </location>
</feature>
<feature type="region of interest" description="Disordered" evidence="1">
    <location>
        <begin position="179"/>
        <end position="249"/>
    </location>
</feature>
<organism evidence="2 3">
    <name type="scientific">Mycena citricolor</name>
    <dbReference type="NCBI Taxonomy" id="2018698"/>
    <lineage>
        <taxon>Eukaryota</taxon>
        <taxon>Fungi</taxon>
        <taxon>Dikarya</taxon>
        <taxon>Basidiomycota</taxon>
        <taxon>Agaricomycotina</taxon>
        <taxon>Agaricomycetes</taxon>
        <taxon>Agaricomycetidae</taxon>
        <taxon>Agaricales</taxon>
        <taxon>Marasmiineae</taxon>
        <taxon>Mycenaceae</taxon>
        <taxon>Mycena</taxon>
    </lineage>
</organism>
<feature type="compositionally biased region" description="Basic and acidic residues" evidence="1">
    <location>
        <begin position="414"/>
        <end position="423"/>
    </location>
</feature>
<keyword evidence="3" id="KW-1185">Reference proteome</keyword>
<name>A0AAD2H076_9AGAR</name>
<feature type="compositionally biased region" description="Basic and acidic residues" evidence="1">
    <location>
        <begin position="347"/>
        <end position="361"/>
    </location>
</feature>
<feature type="region of interest" description="Disordered" evidence="1">
    <location>
        <begin position="583"/>
        <end position="629"/>
    </location>
</feature>
<dbReference type="Proteomes" id="UP001295794">
    <property type="component" value="Unassembled WGS sequence"/>
</dbReference>
<evidence type="ECO:0000313" key="2">
    <source>
        <dbReference type="EMBL" id="CAK5266280.1"/>
    </source>
</evidence>
<gene>
    <name evidence="2" type="ORF">MYCIT1_LOCUS7957</name>
</gene>
<protein>
    <submittedName>
        <fullName evidence="2">Uncharacterized protein</fullName>
    </submittedName>
</protein>
<feature type="region of interest" description="Disordered" evidence="1">
    <location>
        <begin position="1"/>
        <end position="52"/>
    </location>
</feature>
<feature type="compositionally biased region" description="Polar residues" evidence="1">
    <location>
        <begin position="188"/>
        <end position="203"/>
    </location>
</feature>
<evidence type="ECO:0000256" key="1">
    <source>
        <dbReference type="SAM" id="MobiDB-lite"/>
    </source>
</evidence>
<feature type="compositionally biased region" description="Basic and acidic residues" evidence="1">
    <location>
        <begin position="908"/>
        <end position="920"/>
    </location>
</feature>
<feature type="compositionally biased region" description="Basic residues" evidence="1">
    <location>
        <begin position="613"/>
        <end position="623"/>
    </location>
</feature>
<feature type="region of interest" description="Disordered" evidence="1">
    <location>
        <begin position="99"/>
        <end position="125"/>
    </location>
</feature>
<comment type="caution">
    <text evidence="2">The sequence shown here is derived from an EMBL/GenBank/DDBJ whole genome shotgun (WGS) entry which is preliminary data.</text>
</comment>
<feature type="compositionally biased region" description="Basic and acidic residues" evidence="1">
    <location>
        <begin position="376"/>
        <end position="402"/>
    </location>
</feature>
<feature type="region of interest" description="Disordered" evidence="1">
    <location>
        <begin position="860"/>
        <end position="927"/>
    </location>
</feature>
<reference evidence="2" key="1">
    <citation type="submission" date="2023-11" db="EMBL/GenBank/DDBJ databases">
        <authorList>
            <person name="De Vega J J."/>
            <person name="De Vega J J."/>
        </authorList>
    </citation>
    <scope>NUCLEOTIDE SEQUENCE</scope>
</reference>
<dbReference type="AlphaFoldDB" id="A0AAD2H076"/>
<sequence length="1009" mass="111935">MSNPSSHPLPLRDSRGRFVRQDAPDVLPSSCVSSVSRGSVGRSPPRGVSPDLLYSRVVSPRSAESLEGESVPLLDSQSVDFEDEIQDLLSFVDPVEDPSFTRVTKRTARSHREQRSSQESVNTSTFATPPVVSAIENMSPERLLEISARFGRLARAGFRARAGDHSDLRSAEVESVLHKHEDVELGSDNKSPLTAPATESTPTPGLAAPAQPPTSLAPPARAPEAPTLQPAMTPPSPGPSKMKGKGFDPRNFGGIDWSVDMSETELDAQRMAYQNLNHNLRPLKEESKSKAFSNLHLLDTDIANKNNVGDAPLLLEEPAERIDPQKNEGKVHFSLEEQIANLQQHIQRLEDQQRHTDEKSRQRASSKSATPAKSAELSRGKSERPVDTAKEPSPRKRSEKPSSTRLPGGSFLDDLVRRSKEVGRSSAPPSDSSDSSSSDPSSDSSSDSDPSNHSSESDSEGSLADSEESDEESAINHSRKSKKKTHRKKSRMLLRPHPPKKYDGSANSDKYIEFVDQSTQYLKLGRVDPEDQVAMLNDQEKVVKLWVSLREDIQTELWRKGRDPEATKWKIVVKSAERAERFLSLKPKRHPQSQNSAGQKQTAPDNSGDRPRKPYRRFRKSKKSGQTEVLQTSAAGFSEVYETLQVGSVGIDFGLEEGENTHETFDSKDDPIGDLPARWAEIVLEHLGQDPSWDGKRFLVYGISDTHHVVVDAMLNTSFEICSEQLRDPHFQIGMWIAQRIQTHLELDPDDVPREEPYVDELGDPYQAMAAITLGNDDFEVGNVSNMSYRVQKSDGQQSTLAKSSLEDQSFSLKAWAREAFISPEQPSDSGALELREVSNGPKNAQYDSEPDLEDIPALQSVSDSSDEEATDSDCGSECSFDFFPTSEEERLDEDVHGPNPGLADGPINRDEREGTDRYDQTSGQYRPMGDLLAEGARAFLETFQPYPGDDLMAVDNPCQTRDRFKVLRISRSEYLIWDELSHEMTAIPEKLLRNPKFELAGWSAKTTG</sequence>
<accession>A0AAD2H076</accession>
<feature type="compositionally biased region" description="Basic residues" evidence="1">
    <location>
        <begin position="477"/>
        <end position="499"/>
    </location>
</feature>
<feature type="region of interest" description="Disordered" evidence="1">
    <location>
        <begin position="342"/>
        <end position="508"/>
    </location>
</feature>
<dbReference type="EMBL" id="CAVNYO010000108">
    <property type="protein sequence ID" value="CAK5266280.1"/>
    <property type="molecule type" value="Genomic_DNA"/>
</dbReference>
<feature type="compositionally biased region" description="Low complexity" evidence="1">
    <location>
        <begin position="28"/>
        <end position="50"/>
    </location>
</feature>